<sequence>MKRTIKNCENYAEIDDSSNQEQFAKFEAGMLFQAAQNPEKIFKKAVRQGCEEVAQDFIKKEFFNQDKNQTEKKIENKKNSDQERENQEFANFLSNTYHEYLTKKSNHSNDYNHQDHSSSFWDHVSHLF</sequence>
<gene>
    <name evidence="2" type="ORF">PSON_ATCC_30995.1.T0300029</name>
</gene>
<accession>A0A8S1LY03</accession>
<comment type="caution">
    <text evidence="2">The sequence shown here is derived from an EMBL/GenBank/DDBJ whole genome shotgun (WGS) entry which is preliminary data.</text>
</comment>
<evidence type="ECO:0000256" key="1">
    <source>
        <dbReference type="SAM" id="MobiDB-lite"/>
    </source>
</evidence>
<dbReference type="AlphaFoldDB" id="A0A8S1LY03"/>
<reference evidence="2" key="1">
    <citation type="submission" date="2021-01" db="EMBL/GenBank/DDBJ databases">
        <authorList>
            <consortium name="Genoscope - CEA"/>
            <person name="William W."/>
        </authorList>
    </citation>
    <scope>NUCLEOTIDE SEQUENCE</scope>
</reference>
<feature type="region of interest" description="Disordered" evidence="1">
    <location>
        <begin position="68"/>
        <end position="88"/>
    </location>
</feature>
<keyword evidence="3" id="KW-1185">Reference proteome</keyword>
<proteinExistence type="predicted"/>
<organism evidence="2 3">
    <name type="scientific">Paramecium sonneborni</name>
    <dbReference type="NCBI Taxonomy" id="65129"/>
    <lineage>
        <taxon>Eukaryota</taxon>
        <taxon>Sar</taxon>
        <taxon>Alveolata</taxon>
        <taxon>Ciliophora</taxon>
        <taxon>Intramacronucleata</taxon>
        <taxon>Oligohymenophorea</taxon>
        <taxon>Peniculida</taxon>
        <taxon>Parameciidae</taxon>
        <taxon>Paramecium</taxon>
    </lineage>
</organism>
<feature type="compositionally biased region" description="Basic and acidic residues" evidence="1">
    <location>
        <begin position="68"/>
        <end position="87"/>
    </location>
</feature>
<evidence type="ECO:0000313" key="2">
    <source>
        <dbReference type="EMBL" id="CAD8072910.1"/>
    </source>
</evidence>
<protein>
    <submittedName>
        <fullName evidence="2">Uncharacterized protein</fullName>
    </submittedName>
</protein>
<evidence type="ECO:0000313" key="3">
    <source>
        <dbReference type="Proteomes" id="UP000692954"/>
    </source>
</evidence>
<dbReference type="Proteomes" id="UP000692954">
    <property type="component" value="Unassembled WGS sequence"/>
</dbReference>
<dbReference type="EMBL" id="CAJJDN010000030">
    <property type="protein sequence ID" value="CAD8072910.1"/>
    <property type="molecule type" value="Genomic_DNA"/>
</dbReference>
<name>A0A8S1LY03_9CILI</name>